<dbReference type="GeneID" id="28737390"/>
<sequence length="407" mass="45639">MSTDLRVVSVVATIWSALDSPSEFAGPGVLPAQIQQRINERNDATSTSAKLRIEHQSPISPSQSSVGDSPNWTSNLADYLHYFTSKYAQARAARDPHVGVGPDDQGGVAGVLHFAWDHISQGLREIGSQEALNKHLLYSRALQGLNQAVEESDILGIFGMTTLAYLDVREGPFGRWSRHLYGARGLLDLHCQDFEGLSQLYATTPGLKQAISLLLWFDVMGLVVHQDRHLIFDDFHRRDMDPVLFELVGCAQDTFRLYVEIAQGYTTAAPHQAYHRIHTQLLKVSHNPNDEKLLLQDSWRIAAFYVALDHVHPDTVKETNEAAALIADNICDIVDKILSLENHLYVHLKVQVFFMSIFATEERHLQRADSFWKFCESSSPPSSFTAQKLAAERRRRRSQKQAGLGKG</sequence>
<protein>
    <submittedName>
        <fullName evidence="2">Uncharacterized protein</fullName>
    </submittedName>
</protein>
<dbReference type="AlphaFoldDB" id="A0A0N1HSU8"/>
<dbReference type="Proteomes" id="UP000038010">
    <property type="component" value="Unassembled WGS sequence"/>
</dbReference>
<dbReference type="OrthoDB" id="4491390at2759"/>
<accession>A0A0N1HSU8</accession>
<evidence type="ECO:0000313" key="2">
    <source>
        <dbReference type="EMBL" id="KPI41814.1"/>
    </source>
</evidence>
<dbReference type="EMBL" id="LFJN01000008">
    <property type="protein sequence ID" value="KPI41814.1"/>
    <property type="molecule type" value="Genomic_DNA"/>
</dbReference>
<reference evidence="2 3" key="1">
    <citation type="submission" date="2015-06" db="EMBL/GenBank/DDBJ databases">
        <title>Draft genome of the ant-associated black yeast Phialophora attae CBS 131958.</title>
        <authorList>
            <person name="Moreno L.F."/>
            <person name="Stielow B.J."/>
            <person name="de Hoog S."/>
            <person name="Vicente V.A."/>
            <person name="Weiss V.A."/>
            <person name="de Vries M."/>
            <person name="Cruz L.M."/>
            <person name="Souza E.M."/>
        </authorList>
    </citation>
    <scope>NUCLEOTIDE SEQUENCE [LARGE SCALE GENOMIC DNA]</scope>
    <source>
        <strain evidence="2 3">CBS 131958</strain>
    </source>
</reference>
<feature type="region of interest" description="Disordered" evidence="1">
    <location>
        <begin position="377"/>
        <end position="407"/>
    </location>
</feature>
<evidence type="ECO:0000256" key="1">
    <source>
        <dbReference type="SAM" id="MobiDB-lite"/>
    </source>
</evidence>
<keyword evidence="3" id="KW-1185">Reference proteome</keyword>
<name>A0A0N1HSU8_9EURO</name>
<proteinExistence type="predicted"/>
<feature type="compositionally biased region" description="Polar residues" evidence="1">
    <location>
        <begin position="377"/>
        <end position="386"/>
    </location>
</feature>
<gene>
    <name evidence="2" type="ORF">AB675_5306</name>
</gene>
<organism evidence="2 3">
    <name type="scientific">Cyphellophora attinorum</name>
    <dbReference type="NCBI Taxonomy" id="1664694"/>
    <lineage>
        <taxon>Eukaryota</taxon>
        <taxon>Fungi</taxon>
        <taxon>Dikarya</taxon>
        <taxon>Ascomycota</taxon>
        <taxon>Pezizomycotina</taxon>
        <taxon>Eurotiomycetes</taxon>
        <taxon>Chaetothyriomycetidae</taxon>
        <taxon>Chaetothyriales</taxon>
        <taxon>Cyphellophoraceae</taxon>
        <taxon>Cyphellophora</taxon>
    </lineage>
</organism>
<evidence type="ECO:0000313" key="3">
    <source>
        <dbReference type="Proteomes" id="UP000038010"/>
    </source>
</evidence>
<dbReference type="VEuPathDB" id="FungiDB:AB675_5306"/>
<dbReference type="RefSeq" id="XP_018001777.1">
    <property type="nucleotide sequence ID" value="XM_018145510.1"/>
</dbReference>
<comment type="caution">
    <text evidence="2">The sequence shown here is derived from an EMBL/GenBank/DDBJ whole genome shotgun (WGS) entry which is preliminary data.</text>
</comment>